<sequence>MGNSLVSFQPRGDGNGLHVRDELGDNEFLVGTDADVSLEQASPDRFVVPVDAAVSFTAAEIHLPSSESVLVRDGTGEHRAELLDTPESFPRGDYFLEISGTTKSYLALQDVSFTGQHVEDGDQRLPRVRFDEPTTVTLGTRSLHDRPRATITVPDDPRDLATAVSYLGSSIKEWSCERSWPTIRGHPPAIERGEELHVPDVLEKPDTGVTIAVPPTYADVYRIAPLAFYLGADVVPGETAELRLDVGHTEPLRRPGRTLEESVDRLLARCLLLDSLVRVGGYYTLPRYEYDEVAPHLPFYPPELYGRSVDEQLMEYLEVPFDVLEPYVPQRPLTVALRPDAADATMLPSLADTLARVRVSESASVRPAFDAADSTDSVALATTDRETPPGVGYLTPEMVSSTVGYTPTAADDLHVAFVAPDAEVSLGTYDTVVSDGRESTSGNLTVTADTRVTTDDLDRLLREGVDFLHFGGDVTDEGFVCADGVLPTDALEDADVTTFALSGPASFEAGVDLVENRAVAGVVAADLDAAEVGRLAGYLASGFPLAVAAELAEVSGRYRFVGDPSLEATFREGIHLPASLSAVPVDRRDSEGEFRITVTSTFSSNHEPGSVGWLADDFAHDEYVLVGSQVEQPFTLDAEEVAELLCDVYPVRCNGDVYHGEADPAAFVRRSARRTLGREHDVQ</sequence>
<proteinExistence type="predicted"/>
<dbReference type="Proteomes" id="UP001596447">
    <property type="component" value="Unassembled WGS sequence"/>
</dbReference>
<reference evidence="1 2" key="1">
    <citation type="journal article" date="2019" name="Int. J. Syst. Evol. Microbiol.">
        <title>The Global Catalogue of Microorganisms (GCM) 10K type strain sequencing project: providing services to taxonomists for standard genome sequencing and annotation.</title>
        <authorList>
            <consortium name="The Broad Institute Genomics Platform"/>
            <consortium name="The Broad Institute Genome Sequencing Center for Infectious Disease"/>
            <person name="Wu L."/>
            <person name="Ma J."/>
        </authorList>
    </citation>
    <scope>NUCLEOTIDE SEQUENCE [LARGE SCALE GENOMIC DNA]</scope>
    <source>
        <strain evidence="1 2">XZGYJ-43</strain>
    </source>
</reference>
<comment type="caution">
    <text evidence="1">The sequence shown here is derived from an EMBL/GenBank/DDBJ whole genome shotgun (WGS) entry which is preliminary data.</text>
</comment>
<gene>
    <name evidence="1" type="ORF">ACFQJ9_04585</name>
</gene>
<accession>A0ABD5Z0L6</accession>
<dbReference type="RefSeq" id="WP_279528659.1">
    <property type="nucleotide sequence ID" value="NZ_CP122312.1"/>
</dbReference>
<evidence type="ECO:0000313" key="2">
    <source>
        <dbReference type="Proteomes" id="UP001596447"/>
    </source>
</evidence>
<dbReference type="AlphaFoldDB" id="A0ABD5Z0L6"/>
<protein>
    <submittedName>
        <fullName evidence="1">Uncharacterized protein</fullName>
    </submittedName>
</protein>
<evidence type="ECO:0000313" key="1">
    <source>
        <dbReference type="EMBL" id="MFC7198700.1"/>
    </source>
</evidence>
<organism evidence="1 2">
    <name type="scientific">Halospeciosus flavus</name>
    <dbReference type="NCBI Taxonomy" id="3032283"/>
    <lineage>
        <taxon>Archaea</taxon>
        <taxon>Methanobacteriati</taxon>
        <taxon>Methanobacteriota</taxon>
        <taxon>Stenosarchaea group</taxon>
        <taxon>Halobacteria</taxon>
        <taxon>Halobacteriales</taxon>
        <taxon>Halobacteriaceae</taxon>
        <taxon>Halospeciosus</taxon>
    </lineage>
</organism>
<name>A0ABD5Z0L6_9EURY</name>
<dbReference type="EMBL" id="JBHTAR010000011">
    <property type="protein sequence ID" value="MFC7198700.1"/>
    <property type="molecule type" value="Genomic_DNA"/>
</dbReference>
<keyword evidence="2" id="KW-1185">Reference proteome</keyword>